<proteinExistence type="predicted"/>
<dbReference type="AlphaFoldDB" id="A0A6M0SAF6"/>
<name>A0A6M0SAF6_9CYAN</name>
<evidence type="ECO:0000313" key="1">
    <source>
        <dbReference type="EMBL" id="NEZ65053.1"/>
    </source>
</evidence>
<reference evidence="1 2" key="1">
    <citation type="journal article" date="2020" name="Microb. Ecol.">
        <title>Ecogenomics of the Marine Benthic Filamentous Cyanobacterium Adonisia.</title>
        <authorList>
            <person name="Walter J.M."/>
            <person name="Coutinho F.H."/>
            <person name="Leomil L."/>
            <person name="Hargreaves P.I."/>
            <person name="Campeao M.E."/>
            <person name="Vieira V.V."/>
            <person name="Silva B.S."/>
            <person name="Fistarol G.O."/>
            <person name="Salomon P.S."/>
            <person name="Sawabe T."/>
            <person name="Mino S."/>
            <person name="Hosokawa M."/>
            <person name="Miyashita H."/>
            <person name="Maruyama F."/>
            <person name="van Verk M.C."/>
            <person name="Dutilh B.E."/>
            <person name="Thompson C.C."/>
            <person name="Thompson F.L."/>
        </authorList>
    </citation>
    <scope>NUCLEOTIDE SEQUENCE [LARGE SCALE GENOMIC DNA]</scope>
    <source>
        <strain evidence="1 2">CCMR0082</strain>
    </source>
</reference>
<dbReference type="Proteomes" id="UP000473574">
    <property type="component" value="Unassembled WGS sequence"/>
</dbReference>
<gene>
    <name evidence="1" type="ORF">D0962_20120</name>
</gene>
<protein>
    <submittedName>
        <fullName evidence="1">Uncharacterized protein</fullName>
    </submittedName>
</protein>
<organism evidence="1 2">
    <name type="scientific">Adonisia turfae CCMR0082</name>
    <dbReference type="NCBI Taxonomy" id="2304604"/>
    <lineage>
        <taxon>Bacteria</taxon>
        <taxon>Bacillati</taxon>
        <taxon>Cyanobacteriota</taxon>
        <taxon>Adonisia</taxon>
        <taxon>Adonisia turfae</taxon>
    </lineage>
</organism>
<dbReference type="EMBL" id="QZCE01000002">
    <property type="protein sequence ID" value="NEZ65053.1"/>
    <property type="molecule type" value="Genomic_DNA"/>
</dbReference>
<sequence length="460" mass="53562">MVRTDIQNAQHVLYDFFLYSVQTEPVDVVLATFRRLFVDYTESSTESELPVALYSIVIANSEQQFLFTLKRVCYILINNWGIQRQPDAIRALIKMFDDQVLMRPGFSLILKRLRIWMRNFITSQDFHDLKLFAARYEQHEHWSNRYTSYLLAPQYLNLENPLEQREAARHLSSQLKSKFRFDLAMYTAKSQMESPPTTIDNPTVLGEAAINLIKMLLLQPGRFGYENLANLLRKQCQQLTYWEFKRALLHYLAYALPNTPITRALKDKLPDSVLTIYRHNNSELLTEALILRTSKRVIDILTCEDGVQPSKFFSMFLAQGNPLVLVILLLKIALFCPNVQSHLELRIASLIRYYETYSEEDCRWVINFFEVFRITFAVYASGTLYNLVQISTDDANVPPLSTYRIFSQLRDQHLNFNQVAAELEQRIMEDETLQLQQHLVAQTPLEIATMPPTMQDAIAS</sequence>
<dbReference type="RefSeq" id="WP_163665832.1">
    <property type="nucleotide sequence ID" value="NZ_QZCE01000002.1"/>
</dbReference>
<evidence type="ECO:0000313" key="2">
    <source>
        <dbReference type="Proteomes" id="UP000473574"/>
    </source>
</evidence>
<accession>A0A6M0SAF6</accession>
<comment type="caution">
    <text evidence="1">The sequence shown here is derived from an EMBL/GenBank/DDBJ whole genome shotgun (WGS) entry which is preliminary data.</text>
</comment>